<dbReference type="InterPro" id="IPR000719">
    <property type="entry name" value="Prot_kinase_dom"/>
</dbReference>
<dbReference type="GO" id="GO:0005524">
    <property type="term" value="F:ATP binding"/>
    <property type="evidence" value="ECO:0007669"/>
    <property type="project" value="UniProtKB-UniRule"/>
</dbReference>
<sequence length="762" mass="88971">MSYSNRIKVAIEQKHIKSFEYSSFCNLELVGSGGFGIVFRADSKLENKHVALKCLHNDISSDNHNNDDEFIREVQNISKINNHDNITKFFGVTHDDATRRCYMILQFASKGNLRNYLHNHFSELDWLAKIKMAKEISSGLDCLHSENLVHRDLHDKNILVHDDGRLMITDFGLSKSLESRGISVHGGTSAFSDPQYLSSMLTYKRNKPSDIYSLGVLFWELSSGVPPFENTRVDEITFQVIFGKREEPVDGTPVDFMNLYCDAWNGDPTLRPNISSINDRLNNLQMVPVYCKDNKKPSENVPSFEATASHIHPLVSQMNDLVKEICNVYEDVECNKDICSIMTDRVKTAEFAMDKMMRGEMKEDHFYERKFYQSLLKFINVLKDIKNFTEKVSKLKGLRKFLNVDEIKNKYEKLIQNYDTCMNELRFTIAIVNEAVRRAEDQRVEEELKALANLNYGIEVNKLEEIAQDIALTKWSEGQENFHTQEINPDELKEHPVLANKIDFRSPIKKLYGNVNVACKRLEVFDCKTEEQLEIIRKLGQSPYILRFYGLSYIDNSNVMVFDWAEYGNLKELNSHYIIPWPRKIQIIRDICRGILFLRSVLDNLNPKLGNFRYSREVDAATRNLSSIVTDIIHWMAPELMDKYKGNYRERNVYTIRSEIYSFGMLIWELCYEKIPYEGWSMREICDHVLGGKREKLLLWNFDNPVDEKIQEEFIKIINKTWYHVPHQRIDLLKLHTTLEKLVVDHIIPSCEQTRLEFKVSE</sequence>
<keyword evidence="6" id="KW-0808">Transferase</keyword>
<dbReference type="PANTHER" id="PTHR44329:SF298">
    <property type="entry name" value="MIXED LINEAGE KINASE DOMAIN-LIKE PROTEIN"/>
    <property type="match status" value="1"/>
</dbReference>
<dbReference type="PANTHER" id="PTHR44329">
    <property type="entry name" value="SERINE/THREONINE-PROTEIN KINASE TNNI3K-RELATED"/>
    <property type="match status" value="1"/>
</dbReference>
<dbReference type="Pfam" id="PF07714">
    <property type="entry name" value="PK_Tyr_Ser-Thr"/>
    <property type="match status" value="2"/>
</dbReference>
<dbReference type="PROSITE" id="PS00107">
    <property type="entry name" value="PROTEIN_KINASE_ATP"/>
    <property type="match status" value="1"/>
</dbReference>
<keyword evidence="6" id="KW-0418">Kinase</keyword>
<dbReference type="InterPro" id="IPR051681">
    <property type="entry name" value="Ser/Thr_Kinases-Pseudokinases"/>
</dbReference>
<dbReference type="AlphaFoldDB" id="A0A397VZE6"/>
<feature type="domain" description="Protein kinase" evidence="5">
    <location>
        <begin position="390"/>
        <end position="739"/>
    </location>
</feature>
<dbReference type="STRING" id="44941.A0A397VZE6"/>
<comment type="caution">
    <text evidence="6">The sequence shown here is derived from an EMBL/GenBank/DDBJ whole genome shotgun (WGS) entry which is preliminary data.</text>
</comment>
<keyword evidence="1 3" id="KW-0547">Nucleotide-binding</keyword>
<accession>A0A397VZE6</accession>
<feature type="domain" description="Protein kinase" evidence="5">
    <location>
        <begin position="24"/>
        <end position="290"/>
    </location>
</feature>
<dbReference type="Gene3D" id="1.20.930.20">
    <property type="entry name" value="Adaptor protein Cbl, N-terminal domain"/>
    <property type="match status" value="1"/>
</dbReference>
<dbReference type="Proteomes" id="UP000266673">
    <property type="component" value="Unassembled WGS sequence"/>
</dbReference>
<organism evidence="6 7">
    <name type="scientific">Gigaspora rosea</name>
    <dbReference type="NCBI Taxonomy" id="44941"/>
    <lineage>
        <taxon>Eukaryota</taxon>
        <taxon>Fungi</taxon>
        <taxon>Fungi incertae sedis</taxon>
        <taxon>Mucoromycota</taxon>
        <taxon>Glomeromycotina</taxon>
        <taxon>Glomeromycetes</taxon>
        <taxon>Diversisporales</taxon>
        <taxon>Gigasporaceae</taxon>
        <taxon>Gigaspora</taxon>
    </lineage>
</organism>
<dbReference type="PRINTS" id="PR00109">
    <property type="entry name" value="TYRKINASE"/>
</dbReference>
<dbReference type="CDD" id="cd21037">
    <property type="entry name" value="MLKL_NTD"/>
    <property type="match status" value="1"/>
</dbReference>
<gene>
    <name evidence="6" type="ORF">C2G38_2259368</name>
</gene>
<evidence type="ECO:0000313" key="7">
    <source>
        <dbReference type="Proteomes" id="UP000266673"/>
    </source>
</evidence>
<dbReference type="Gene3D" id="1.10.510.10">
    <property type="entry name" value="Transferase(Phosphotransferase) domain 1"/>
    <property type="match status" value="2"/>
</dbReference>
<protein>
    <submittedName>
        <fullName evidence="6">Kinase-like domain-containing protein</fullName>
    </submittedName>
</protein>
<evidence type="ECO:0000256" key="2">
    <source>
        <dbReference type="ARBA" id="ARBA00022840"/>
    </source>
</evidence>
<keyword evidence="7" id="KW-1185">Reference proteome</keyword>
<evidence type="ECO:0000259" key="5">
    <source>
        <dbReference type="PROSITE" id="PS50011"/>
    </source>
</evidence>
<dbReference type="InterPro" id="IPR059179">
    <property type="entry name" value="MLKL-like_MCAfunc"/>
</dbReference>
<dbReference type="EMBL" id="QKWP01000107">
    <property type="protein sequence ID" value="RIB27201.1"/>
    <property type="molecule type" value="Genomic_DNA"/>
</dbReference>
<dbReference type="SUPFAM" id="SSF56112">
    <property type="entry name" value="Protein kinase-like (PK-like)"/>
    <property type="match status" value="2"/>
</dbReference>
<dbReference type="InterPro" id="IPR036537">
    <property type="entry name" value="Adaptor_Cbl_N_dom_sf"/>
</dbReference>
<dbReference type="GO" id="GO:0004674">
    <property type="term" value="F:protein serine/threonine kinase activity"/>
    <property type="evidence" value="ECO:0007669"/>
    <property type="project" value="TreeGrafter"/>
</dbReference>
<evidence type="ECO:0000256" key="4">
    <source>
        <dbReference type="SAM" id="Coils"/>
    </source>
</evidence>
<reference evidence="6 7" key="1">
    <citation type="submission" date="2018-06" db="EMBL/GenBank/DDBJ databases">
        <title>Comparative genomics reveals the genomic features of Rhizophagus irregularis, R. cerebriforme, R. diaphanum and Gigaspora rosea, and their symbiotic lifestyle signature.</title>
        <authorList>
            <person name="Morin E."/>
            <person name="San Clemente H."/>
            <person name="Chen E.C.H."/>
            <person name="De La Providencia I."/>
            <person name="Hainaut M."/>
            <person name="Kuo A."/>
            <person name="Kohler A."/>
            <person name="Murat C."/>
            <person name="Tang N."/>
            <person name="Roy S."/>
            <person name="Loubradou J."/>
            <person name="Henrissat B."/>
            <person name="Grigoriev I.V."/>
            <person name="Corradi N."/>
            <person name="Roux C."/>
            <person name="Martin F.M."/>
        </authorList>
    </citation>
    <scope>NUCLEOTIDE SEQUENCE [LARGE SCALE GENOMIC DNA]</scope>
    <source>
        <strain evidence="6 7">DAOM 194757</strain>
    </source>
</reference>
<dbReference type="OrthoDB" id="346907at2759"/>
<dbReference type="GO" id="GO:0007166">
    <property type="term" value="P:cell surface receptor signaling pathway"/>
    <property type="evidence" value="ECO:0007669"/>
    <property type="project" value="InterPro"/>
</dbReference>
<feature type="binding site" evidence="3">
    <location>
        <position position="53"/>
    </location>
    <ligand>
        <name>ATP</name>
        <dbReference type="ChEBI" id="CHEBI:30616"/>
    </ligand>
</feature>
<keyword evidence="2 3" id="KW-0067">ATP-binding</keyword>
<keyword evidence="4" id="KW-0175">Coiled coil</keyword>
<dbReference type="InterPro" id="IPR011009">
    <property type="entry name" value="Kinase-like_dom_sf"/>
</dbReference>
<feature type="coiled-coil region" evidence="4">
    <location>
        <begin position="404"/>
        <end position="449"/>
    </location>
</feature>
<evidence type="ECO:0000256" key="3">
    <source>
        <dbReference type="PROSITE-ProRule" id="PRU10141"/>
    </source>
</evidence>
<evidence type="ECO:0000256" key="1">
    <source>
        <dbReference type="ARBA" id="ARBA00022741"/>
    </source>
</evidence>
<proteinExistence type="predicted"/>
<dbReference type="InterPro" id="IPR017441">
    <property type="entry name" value="Protein_kinase_ATP_BS"/>
</dbReference>
<dbReference type="PROSITE" id="PS50011">
    <property type="entry name" value="PROTEIN_KINASE_DOM"/>
    <property type="match status" value="2"/>
</dbReference>
<dbReference type="InterPro" id="IPR001245">
    <property type="entry name" value="Ser-Thr/Tyr_kinase_cat_dom"/>
</dbReference>
<evidence type="ECO:0000313" key="6">
    <source>
        <dbReference type="EMBL" id="RIB27201.1"/>
    </source>
</evidence>
<name>A0A397VZE6_9GLOM</name>